<keyword evidence="4" id="KW-0143">Chaperone</keyword>
<comment type="subcellular location">
    <subcellularLocation>
        <location evidence="1">Cytoplasm</location>
    </subcellularLocation>
</comment>
<dbReference type="Proteomes" id="UP000246005">
    <property type="component" value="Unassembled WGS sequence"/>
</dbReference>
<gene>
    <name evidence="5" type="ORF">C8D88_102723</name>
</gene>
<evidence type="ECO:0000256" key="3">
    <source>
        <dbReference type="ARBA" id="ARBA00022490"/>
    </source>
</evidence>
<dbReference type="Pfam" id="PF14011">
    <property type="entry name" value="ESX-1_EspG"/>
    <property type="match status" value="1"/>
</dbReference>
<evidence type="ECO:0000313" key="6">
    <source>
        <dbReference type="Proteomes" id="UP000246005"/>
    </source>
</evidence>
<dbReference type="EMBL" id="QGHB01000002">
    <property type="protein sequence ID" value="PWK89450.1"/>
    <property type="molecule type" value="Genomic_DNA"/>
</dbReference>
<name>A0A316I9H2_9PSEU</name>
<keyword evidence="3" id="KW-0963">Cytoplasm</keyword>
<dbReference type="AlphaFoldDB" id="A0A316I9H2"/>
<protein>
    <submittedName>
        <fullName evidence="5">ESAT-6 protein secretion system EspG family protein</fullName>
    </submittedName>
</protein>
<reference evidence="5 6" key="1">
    <citation type="submission" date="2018-05" db="EMBL/GenBank/DDBJ databases">
        <title>Genomic Encyclopedia of Type Strains, Phase IV (KMG-IV): sequencing the most valuable type-strain genomes for metagenomic binning, comparative biology and taxonomic classification.</title>
        <authorList>
            <person name="Goeker M."/>
        </authorList>
    </citation>
    <scope>NUCLEOTIDE SEQUENCE [LARGE SCALE GENOMIC DNA]</scope>
    <source>
        <strain evidence="5 6">DSM 45480</strain>
    </source>
</reference>
<evidence type="ECO:0000256" key="1">
    <source>
        <dbReference type="ARBA" id="ARBA00004496"/>
    </source>
</evidence>
<comment type="similarity">
    <text evidence="2">Belongs to the EspG family.</text>
</comment>
<evidence type="ECO:0000256" key="2">
    <source>
        <dbReference type="ARBA" id="ARBA00006411"/>
    </source>
</evidence>
<evidence type="ECO:0000256" key="4">
    <source>
        <dbReference type="ARBA" id="ARBA00023186"/>
    </source>
</evidence>
<sequence>MRQIAQLSLPAFEVLWEDLRAGSMPYPFDISQHGDTLDERARIKAAVHADLERRNLARRGRPEPDLEDALNLLARPELSVVALCIPDVNQEKLVRAGVVARGGYAVLVTQEDTSVTLNLVQPNEIVTSLVNAMPPGRPGPGRPVTVPGEAFEQQQPQEQRGFRQAVRTMENDDVRIAKQMLTGPAIGNGHFLVQMGQGRTKRDFPPVTWIDTRQGRYANVETRKGWFTISPADNMGLARHLGQVLAMTRER</sequence>
<proteinExistence type="inferred from homology"/>
<comment type="caution">
    <text evidence="5">The sequence shown here is derived from an EMBL/GenBank/DDBJ whole genome shotgun (WGS) entry which is preliminary data.</text>
</comment>
<dbReference type="RefSeq" id="WP_109634662.1">
    <property type="nucleotide sequence ID" value="NZ_QGHB01000002.1"/>
</dbReference>
<accession>A0A316I9H2</accession>
<evidence type="ECO:0000313" key="5">
    <source>
        <dbReference type="EMBL" id="PWK89450.1"/>
    </source>
</evidence>
<organism evidence="5 6">
    <name type="scientific">Lentzea atacamensis</name>
    <dbReference type="NCBI Taxonomy" id="531938"/>
    <lineage>
        <taxon>Bacteria</taxon>
        <taxon>Bacillati</taxon>
        <taxon>Actinomycetota</taxon>
        <taxon>Actinomycetes</taxon>
        <taxon>Pseudonocardiales</taxon>
        <taxon>Pseudonocardiaceae</taxon>
        <taxon>Lentzea</taxon>
    </lineage>
</organism>
<dbReference type="InterPro" id="IPR025734">
    <property type="entry name" value="EspG"/>
</dbReference>